<dbReference type="InterPro" id="IPR027450">
    <property type="entry name" value="AlkB-like"/>
</dbReference>
<evidence type="ECO:0000313" key="2">
    <source>
        <dbReference type="EMBL" id="UTW11746.1"/>
    </source>
</evidence>
<dbReference type="PROSITE" id="PS51471">
    <property type="entry name" value="FE2OG_OXY"/>
    <property type="match status" value="1"/>
</dbReference>
<dbReference type="PANTHER" id="PTHR31212">
    <property type="entry name" value="ALPHA-KETOGLUTARATE-DEPENDENT DIOXYGENASE ALKB HOMOLOG 3"/>
    <property type="match status" value="1"/>
</dbReference>
<name>A0ABY5HHB1_9GAMM</name>
<organism evidence="2 3">
    <name type="scientific">Marinobacterium rhizophilum</name>
    <dbReference type="NCBI Taxonomy" id="420402"/>
    <lineage>
        <taxon>Bacteria</taxon>
        <taxon>Pseudomonadati</taxon>
        <taxon>Pseudomonadota</taxon>
        <taxon>Gammaproteobacteria</taxon>
        <taxon>Oceanospirillales</taxon>
        <taxon>Oceanospirillaceae</taxon>
        <taxon>Marinobacterium</taxon>
    </lineage>
</organism>
<keyword evidence="2" id="KW-0560">Oxidoreductase</keyword>
<dbReference type="Pfam" id="PF13532">
    <property type="entry name" value="2OG-FeII_Oxy_2"/>
    <property type="match status" value="1"/>
</dbReference>
<keyword evidence="2" id="KW-0223">Dioxygenase</keyword>
<evidence type="ECO:0000313" key="3">
    <source>
        <dbReference type="Proteomes" id="UP001058461"/>
    </source>
</evidence>
<protein>
    <submittedName>
        <fullName evidence="2">Alpha-ketoglutarate-dependent dioxygenase AlkB</fullName>
    </submittedName>
</protein>
<keyword evidence="3" id="KW-1185">Reference proteome</keyword>
<dbReference type="RefSeq" id="WP_255853788.1">
    <property type="nucleotide sequence ID" value="NZ_CP073347.1"/>
</dbReference>
<dbReference type="EMBL" id="CP073347">
    <property type="protein sequence ID" value="UTW11746.1"/>
    <property type="molecule type" value="Genomic_DNA"/>
</dbReference>
<accession>A0ABY5HHB1</accession>
<proteinExistence type="predicted"/>
<gene>
    <name evidence="2" type="ORF">KDW95_21250</name>
</gene>
<feature type="domain" description="Fe2OG dioxygenase" evidence="1">
    <location>
        <begin position="150"/>
        <end position="248"/>
    </location>
</feature>
<dbReference type="GO" id="GO:0051213">
    <property type="term" value="F:dioxygenase activity"/>
    <property type="evidence" value="ECO:0007669"/>
    <property type="project" value="UniProtKB-KW"/>
</dbReference>
<dbReference type="Gene3D" id="2.60.120.590">
    <property type="entry name" value="Alpha-ketoglutarate-dependent dioxygenase AlkB-like"/>
    <property type="match status" value="1"/>
</dbReference>
<dbReference type="InterPro" id="IPR005123">
    <property type="entry name" value="Oxoglu/Fe-dep_dioxygenase_dom"/>
</dbReference>
<reference evidence="2" key="1">
    <citation type="submission" date="2021-04" db="EMBL/GenBank/DDBJ databases">
        <title>Oceanospirillales bacteria with DddD are important DMSP degraders in coastal seawater.</title>
        <authorList>
            <person name="Liu J."/>
        </authorList>
    </citation>
    <scope>NUCLEOTIDE SEQUENCE</scope>
    <source>
        <strain evidence="2">D13-1</strain>
    </source>
</reference>
<evidence type="ECO:0000259" key="1">
    <source>
        <dbReference type="PROSITE" id="PS51471"/>
    </source>
</evidence>
<sequence length="252" mass="29653">MDLFSDKDEISPSFDIPEDIDSSCEWDENLGVFYIHVPNGDFIFSEEFFSKKISDRSLEYFQENDSLDWKSTRWREVEDESLNKLNFLNVEWKHDKIRMYGKMIPLPRLTSWYGDSGNNYTYSGINSEPNPWNKGLVYIKNEVERVAKTTFNSVLLNWYRDGEDYLSWHADDEKELGLNPVIASVNFGETRDFVLRRNDDPSKKIVIPLKHGTLLIMRGETQHFWQHSVPKRKKVKGSRINLTFRSIHAENA</sequence>
<dbReference type="SUPFAM" id="SSF51197">
    <property type="entry name" value="Clavaminate synthase-like"/>
    <property type="match status" value="1"/>
</dbReference>
<dbReference type="Proteomes" id="UP001058461">
    <property type="component" value="Chromosome"/>
</dbReference>
<dbReference type="InterPro" id="IPR037151">
    <property type="entry name" value="AlkB-like_sf"/>
</dbReference>
<dbReference type="InterPro" id="IPR032854">
    <property type="entry name" value="ALKBH3"/>
</dbReference>
<dbReference type="PANTHER" id="PTHR31212:SF4">
    <property type="entry name" value="ALPHA-KETOGLUTARATE-DEPENDENT DIOXYGENASE ALKB HOMOLOG 3"/>
    <property type="match status" value="1"/>
</dbReference>